<evidence type="ECO:0000313" key="3">
    <source>
        <dbReference type="Proteomes" id="UP000635387"/>
    </source>
</evidence>
<sequence>MAPEGGQEAARRLAVACRLAAPGGKGQGTRHRARSNGWRDPGGIADPNKYRDEFAVRWVNRQHNSEAGNRLHSFYQTHRILDVDRLIPPWNKILDPNDQERFWVPITP</sequence>
<name>A0ABQ3LNZ0_9PSEU</name>
<feature type="region of interest" description="Disordered" evidence="1">
    <location>
        <begin position="20"/>
        <end position="46"/>
    </location>
</feature>
<proteinExistence type="predicted"/>
<gene>
    <name evidence="2" type="ORF">GCM10017790_26770</name>
</gene>
<protein>
    <submittedName>
        <fullName evidence="2">Uncharacterized protein</fullName>
    </submittedName>
</protein>
<dbReference type="RefSeq" id="WP_191254831.1">
    <property type="nucleotide sequence ID" value="NZ_BNAY01000003.1"/>
</dbReference>
<accession>A0ABQ3LNZ0</accession>
<evidence type="ECO:0000313" key="2">
    <source>
        <dbReference type="EMBL" id="GHH13964.1"/>
    </source>
</evidence>
<reference evidence="3" key="1">
    <citation type="journal article" date="2019" name="Int. J. Syst. Evol. Microbiol.">
        <title>The Global Catalogue of Microorganisms (GCM) 10K type strain sequencing project: providing services to taxonomists for standard genome sequencing and annotation.</title>
        <authorList>
            <consortium name="The Broad Institute Genomics Platform"/>
            <consortium name="The Broad Institute Genome Sequencing Center for Infectious Disease"/>
            <person name="Wu L."/>
            <person name="Ma J."/>
        </authorList>
    </citation>
    <scope>NUCLEOTIDE SEQUENCE [LARGE SCALE GENOMIC DNA]</scope>
    <source>
        <strain evidence="3">CGMCC 4.7683</strain>
    </source>
</reference>
<comment type="caution">
    <text evidence="2">The sequence shown here is derived from an EMBL/GenBank/DDBJ whole genome shotgun (WGS) entry which is preliminary data.</text>
</comment>
<evidence type="ECO:0000256" key="1">
    <source>
        <dbReference type="SAM" id="MobiDB-lite"/>
    </source>
</evidence>
<dbReference type="Proteomes" id="UP000635387">
    <property type="component" value="Unassembled WGS sequence"/>
</dbReference>
<organism evidence="2 3">
    <name type="scientific">Amycolatopsis oliviviridis</name>
    <dbReference type="NCBI Taxonomy" id="1471590"/>
    <lineage>
        <taxon>Bacteria</taxon>
        <taxon>Bacillati</taxon>
        <taxon>Actinomycetota</taxon>
        <taxon>Actinomycetes</taxon>
        <taxon>Pseudonocardiales</taxon>
        <taxon>Pseudonocardiaceae</taxon>
        <taxon>Amycolatopsis</taxon>
    </lineage>
</organism>
<dbReference type="EMBL" id="BNAY01000003">
    <property type="protein sequence ID" value="GHH13964.1"/>
    <property type="molecule type" value="Genomic_DNA"/>
</dbReference>
<keyword evidence="3" id="KW-1185">Reference proteome</keyword>